<dbReference type="EMBL" id="JAWJWE010000037">
    <property type="protein sequence ID" value="KAK6625809.1"/>
    <property type="molecule type" value="Genomic_DNA"/>
</dbReference>
<accession>A0AAN8S8Y3</accession>
<gene>
    <name evidence="2" type="ORF">RUM43_006108</name>
</gene>
<feature type="region of interest" description="Disordered" evidence="1">
    <location>
        <begin position="1"/>
        <end position="22"/>
    </location>
</feature>
<feature type="non-terminal residue" evidence="2">
    <location>
        <position position="1"/>
    </location>
</feature>
<name>A0AAN8S8Y3_POLSC</name>
<evidence type="ECO:0000313" key="3">
    <source>
        <dbReference type="Proteomes" id="UP001372834"/>
    </source>
</evidence>
<dbReference type="AlphaFoldDB" id="A0AAN8S8Y3"/>
<proteinExistence type="predicted"/>
<organism evidence="2 3">
    <name type="scientific">Polyplax serrata</name>
    <name type="common">Common mouse louse</name>
    <dbReference type="NCBI Taxonomy" id="468196"/>
    <lineage>
        <taxon>Eukaryota</taxon>
        <taxon>Metazoa</taxon>
        <taxon>Ecdysozoa</taxon>
        <taxon>Arthropoda</taxon>
        <taxon>Hexapoda</taxon>
        <taxon>Insecta</taxon>
        <taxon>Pterygota</taxon>
        <taxon>Neoptera</taxon>
        <taxon>Paraneoptera</taxon>
        <taxon>Psocodea</taxon>
        <taxon>Troctomorpha</taxon>
        <taxon>Phthiraptera</taxon>
        <taxon>Anoplura</taxon>
        <taxon>Polyplacidae</taxon>
        <taxon>Polyplax</taxon>
    </lineage>
</organism>
<reference evidence="2 3" key="1">
    <citation type="submission" date="2023-10" db="EMBL/GenBank/DDBJ databases">
        <title>Genomes of two closely related lineages of the louse Polyplax serrata with different host specificities.</title>
        <authorList>
            <person name="Martinu J."/>
            <person name="Tarabai H."/>
            <person name="Stefka J."/>
            <person name="Hypsa V."/>
        </authorList>
    </citation>
    <scope>NUCLEOTIDE SEQUENCE [LARGE SCALE GENOMIC DNA]</scope>
    <source>
        <strain evidence="2">HR10_N</strain>
    </source>
</reference>
<feature type="compositionally biased region" description="Basic and acidic residues" evidence="1">
    <location>
        <begin position="1"/>
        <end position="13"/>
    </location>
</feature>
<sequence length="58" mass="6640">NANGKMETRDHENSTLAFLPDESTLQATHKDQLRERIKIEFYKTYDVMTGIRIAATLG</sequence>
<evidence type="ECO:0000256" key="1">
    <source>
        <dbReference type="SAM" id="MobiDB-lite"/>
    </source>
</evidence>
<dbReference type="Proteomes" id="UP001372834">
    <property type="component" value="Unassembled WGS sequence"/>
</dbReference>
<feature type="non-terminal residue" evidence="2">
    <location>
        <position position="58"/>
    </location>
</feature>
<comment type="caution">
    <text evidence="2">The sequence shown here is derived from an EMBL/GenBank/DDBJ whole genome shotgun (WGS) entry which is preliminary data.</text>
</comment>
<evidence type="ECO:0000313" key="2">
    <source>
        <dbReference type="EMBL" id="KAK6625809.1"/>
    </source>
</evidence>
<protein>
    <submittedName>
        <fullName evidence="2">Uncharacterized protein</fullName>
    </submittedName>
</protein>